<organism evidence="1 2">
    <name type="scientific">Polyporus arcularius HHB13444</name>
    <dbReference type="NCBI Taxonomy" id="1314778"/>
    <lineage>
        <taxon>Eukaryota</taxon>
        <taxon>Fungi</taxon>
        <taxon>Dikarya</taxon>
        <taxon>Basidiomycota</taxon>
        <taxon>Agaricomycotina</taxon>
        <taxon>Agaricomycetes</taxon>
        <taxon>Polyporales</taxon>
        <taxon>Polyporaceae</taxon>
        <taxon>Polyporus</taxon>
    </lineage>
</organism>
<name>A0A5C3PYF2_9APHY</name>
<dbReference type="EMBL" id="ML210964">
    <property type="protein sequence ID" value="TFK94885.1"/>
    <property type="molecule type" value="Genomic_DNA"/>
</dbReference>
<reference evidence="1 2" key="1">
    <citation type="journal article" date="2019" name="Nat. Ecol. Evol.">
        <title>Megaphylogeny resolves global patterns of mushroom evolution.</title>
        <authorList>
            <person name="Varga T."/>
            <person name="Krizsan K."/>
            <person name="Foldi C."/>
            <person name="Dima B."/>
            <person name="Sanchez-Garcia M."/>
            <person name="Sanchez-Ramirez S."/>
            <person name="Szollosi G.J."/>
            <person name="Szarkandi J.G."/>
            <person name="Papp V."/>
            <person name="Albert L."/>
            <person name="Andreopoulos W."/>
            <person name="Angelini C."/>
            <person name="Antonin V."/>
            <person name="Barry K.W."/>
            <person name="Bougher N.L."/>
            <person name="Buchanan P."/>
            <person name="Buyck B."/>
            <person name="Bense V."/>
            <person name="Catcheside P."/>
            <person name="Chovatia M."/>
            <person name="Cooper J."/>
            <person name="Damon W."/>
            <person name="Desjardin D."/>
            <person name="Finy P."/>
            <person name="Geml J."/>
            <person name="Haridas S."/>
            <person name="Hughes K."/>
            <person name="Justo A."/>
            <person name="Karasinski D."/>
            <person name="Kautmanova I."/>
            <person name="Kiss B."/>
            <person name="Kocsube S."/>
            <person name="Kotiranta H."/>
            <person name="LaButti K.M."/>
            <person name="Lechner B.E."/>
            <person name="Liimatainen K."/>
            <person name="Lipzen A."/>
            <person name="Lukacs Z."/>
            <person name="Mihaltcheva S."/>
            <person name="Morgado L.N."/>
            <person name="Niskanen T."/>
            <person name="Noordeloos M.E."/>
            <person name="Ohm R.A."/>
            <person name="Ortiz-Santana B."/>
            <person name="Ovrebo C."/>
            <person name="Racz N."/>
            <person name="Riley R."/>
            <person name="Savchenko A."/>
            <person name="Shiryaev A."/>
            <person name="Soop K."/>
            <person name="Spirin V."/>
            <person name="Szebenyi C."/>
            <person name="Tomsovsky M."/>
            <person name="Tulloss R.E."/>
            <person name="Uehling J."/>
            <person name="Grigoriev I.V."/>
            <person name="Vagvolgyi C."/>
            <person name="Papp T."/>
            <person name="Martin F.M."/>
            <person name="Miettinen O."/>
            <person name="Hibbett D.S."/>
            <person name="Nagy L.G."/>
        </authorList>
    </citation>
    <scope>NUCLEOTIDE SEQUENCE [LARGE SCALE GENOMIC DNA]</scope>
    <source>
        <strain evidence="1 2">HHB13444</strain>
    </source>
</reference>
<proteinExistence type="predicted"/>
<keyword evidence="2" id="KW-1185">Reference proteome</keyword>
<sequence length="216" mass="23297">MYCVAHGGAGTFICLVSGSLHGGHRQLFAARVRAYVHSSASLCRARYHDDPASSSAGLYLPSYCGGSGMQSLADMYRFLVVKPTRCIQGPGRKQPTDTELLHLWFSLLLSMMDLGMPRCVSGLVLISSREFVDYQRMQTLDIPTTRTVRSCALEHGATWTQPKAAPLCMLGCVVIRAVRATRGRSGAGTCDHDDGTHAMHMNTGALPSVVMPPIGP</sequence>
<protein>
    <submittedName>
        <fullName evidence="1">Uncharacterized protein</fullName>
    </submittedName>
</protein>
<dbReference type="AlphaFoldDB" id="A0A5C3PYF2"/>
<accession>A0A5C3PYF2</accession>
<dbReference type="InParanoid" id="A0A5C3PYF2"/>
<dbReference type="Proteomes" id="UP000308197">
    <property type="component" value="Unassembled WGS sequence"/>
</dbReference>
<evidence type="ECO:0000313" key="1">
    <source>
        <dbReference type="EMBL" id="TFK94885.1"/>
    </source>
</evidence>
<evidence type="ECO:0000313" key="2">
    <source>
        <dbReference type="Proteomes" id="UP000308197"/>
    </source>
</evidence>
<gene>
    <name evidence="1" type="ORF">K466DRAFT_119175</name>
</gene>